<dbReference type="Proteomes" id="UP000030747">
    <property type="component" value="Unassembled WGS sequence"/>
</dbReference>
<dbReference type="RefSeq" id="XP_013233076.1">
    <property type="nucleotide sequence ID" value="XM_013377622.1"/>
</dbReference>
<organism evidence="1 2">
    <name type="scientific">Eimeria tenella</name>
    <name type="common">Coccidian parasite</name>
    <dbReference type="NCBI Taxonomy" id="5802"/>
    <lineage>
        <taxon>Eukaryota</taxon>
        <taxon>Sar</taxon>
        <taxon>Alveolata</taxon>
        <taxon>Apicomplexa</taxon>
        <taxon>Conoidasida</taxon>
        <taxon>Coccidia</taxon>
        <taxon>Eucoccidiorida</taxon>
        <taxon>Eimeriorina</taxon>
        <taxon>Eimeriidae</taxon>
        <taxon>Eimeria</taxon>
    </lineage>
</organism>
<evidence type="ECO:0000313" key="1">
    <source>
        <dbReference type="EMBL" id="CDJ42326.1"/>
    </source>
</evidence>
<dbReference type="AlphaFoldDB" id="U6KWH8"/>
<gene>
    <name evidence="1" type="ORF">ETH_00018725</name>
</gene>
<accession>U6KWH8</accession>
<dbReference type="OrthoDB" id="346984at2759"/>
<evidence type="ECO:0000313" key="2">
    <source>
        <dbReference type="Proteomes" id="UP000030747"/>
    </source>
</evidence>
<dbReference type="VEuPathDB" id="ToxoDB:ETH_00018725"/>
<dbReference type="VEuPathDB" id="ToxoDB:ETH2_1502100"/>
<name>U6KWH8_EIMTE</name>
<reference evidence="1" key="1">
    <citation type="submission" date="2013-10" db="EMBL/GenBank/DDBJ databases">
        <title>Genomic analysis of the causative agents of coccidiosis in chickens.</title>
        <authorList>
            <person name="Reid A.J."/>
            <person name="Blake D."/>
            <person name="Billington K."/>
            <person name="Browne H."/>
            <person name="Dunn M."/>
            <person name="Hung S."/>
            <person name="Kawahara F."/>
            <person name="Miranda-Saavedra D."/>
            <person name="Mourier T."/>
            <person name="Nagra H."/>
            <person name="Otto T.D."/>
            <person name="Rawlings N."/>
            <person name="Sanchez A."/>
            <person name="Sanders M."/>
            <person name="Subramaniam C."/>
            <person name="Tay Y."/>
            <person name="Dear P."/>
            <person name="Doerig C."/>
            <person name="Gruber A."/>
            <person name="Parkinson J."/>
            <person name="Shirley M."/>
            <person name="Wan K.L."/>
            <person name="Berriman M."/>
            <person name="Tomley F."/>
            <person name="Pain A."/>
        </authorList>
    </citation>
    <scope>NUCLEOTIDE SEQUENCE [LARGE SCALE GENOMIC DNA]</scope>
    <source>
        <strain evidence="1">Houghton</strain>
    </source>
</reference>
<keyword evidence="2" id="KW-1185">Reference proteome</keyword>
<sequence length="173" mass="18926">MTGELDPRFLRSFRSTWEDTPSSHAVPQAALTALGLTRGDFLDVKAWIFLVARKLQFVNGERAAFKACEALAALFGDPRCFAIVQDALATVPKEDVPQVLASCCLKLTAQFESQSNEADHEDFLVGPTLAFATLNQLHRLCAAKTENDESRTHLRAADASLAGNCSVRVPELY</sequence>
<protein>
    <submittedName>
        <fullName evidence="1">Uncharacterized protein</fullName>
    </submittedName>
</protein>
<dbReference type="EMBL" id="HG675711">
    <property type="protein sequence ID" value="CDJ42326.1"/>
    <property type="molecule type" value="Genomic_DNA"/>
</dbReference>
<proteinExistence type="predicted"/>
<reference evidence="1" key="2">
    <citation type="submission" date="2013-10" db="EMBL/GenBank/DDBJ databases">
        <authorList>
            <person name="Aslett M."/>
        </authorList>
    </citation>
    <scope>NUCLEOTIDE SEQUENCE [LARGE SCALE GENOMIC DNA]</scope>
    <source>
        <strain evidence="1">Houghton</strain>
    </source>
</reference>
<dbReference type="GeneID" id="25252878"/>